<name>A0A0F9MSN1_9ZZZZ</name>
<proteinExistence type="predicted"/>
<evidence type="ECO:0008006" key="2">
    <source>
        <dbReference type="Google" id="ProtNLM"/>
    </source>
</evidence>
<dbReference type="EMBL" id="LAZR01008298">
    <property type="protein sequence ID" value="KKM79700.1"/>
    <property type="molecule type" value="Genomic_DNA"/>
</dbReference>
<sequence>MRDFLERFEEHLANSLNRINFIYRNENIITECIKSSEGISILGESFGPFEKGKRYKLKLFSAIPFIENDVLKVEQEEKCDNIDVQRYAIGERDDQQLIKRENNLFLNKLKEFKRFMEHDIKKSYKPNIDLDRYNSYTSNIIDGRLLKILKLAKAELSLDDELRLTNSEKLLYEYLYNLIKTWRQFFLSIK</sequence>
<reference evidence="1" key="1">
    <citation type="journal article" date="2015" name="Nature">
        <title>Complex archaea that bridge the gap between prokaryotes and eukaryotes.</title>
        <authorList>
            <person name="Spang A."/>
            <person name="Saw J.H."/>
            <person name="Jorgensen S.L."/>
            <person name="Zaremba-Niedzwiedzka K."/>
            <person name="Martijn J."/>
            <person name="Lind A.E."/>
            <person name="van Eijk R."/>
            <person name="Schleper C."/>
            <person name="Guy L."/>
            <person name="Ettema T.J."/>
        </authorList>
    </citation>
    <scope>NUCLEOTIDE SEQUENCE</scope>
</reference>
<gene>
    <name evidence="1" type="ORF">LCGC14_1347300</name>
</gene>
<accession>A0A0F9MSN1</accession>
<comment type="caution">
    <text evidence="1">The sequence shown here is derived from an EMBL/GenBank/DDBJ whole genome shotgun (WGS) entry which is preliminary data.</text>
</comment>
<dbReference type="AlphaFoldDB" id="A0A0F9MSN1"/>
<protein>
    <recommendedName>
        <fullName evidence="2">GINS subunit domain-containing protein</fullName>
    </recommendedName>
</protein>
<organism evidence="1">
    <name type="scientific">marine sediment metagenome</name>
    <dbReference type="NCBI Taxonomy" id="412755"/>
    <lineage>
        <taxon>unclassified sequences</taxon>
        <taxon>metagenomes</taxon>
        <taxon>ecological metagenomes</taxon>
    </lineage>
</organism>
<evidence type="ECO:0000313" key="1">
    <source>
        <dbReference type="EMBL" id="KKM79700.1"/>
    </source>
</evidence>